<dbReference type="HAMAP" id="MF_02070">
    <property type="entry name" value="TagA_TarA"/>
    <property type="match status" value="1"/>
</dbReference>
<evidence type="ECO:0000256" key="2">
    <source>
        <dbReference type="ARBA" id="ARBA00022679"/>
    </source>
</evidence>
<protein>
    <recommendedName>
        <fullName evidence="5">N-acetylglucosaminyldiphosphoundecaprenol N-acetyl-beta-D-mannosaminyltransferase</fullName>
        <ecNumber evidence="5">2.4.1.187</ecNumber>
    </recommendedName>
    <alternativeName>
        <fullName evidence="5">N-acetylmannosaminyltransferase</fullName>
    </alternativeName>
    <alternativeName>
        <fullName evidence="5">UDP-N-acetylmannosamine transferase</fullName>
    </alternativeName>
    <alternativeName>
        <fullName evidence="5">UDP-N-acetylmannosamine:N-acetylglucosaminyl pyrophosphorylundecaprenol N-acetylmannosaminyltransferase</fullName>
    </alternativeName>
</protein>
<dbReference type="GO" id="GO:0071555">
    <property type="term" value="P:cell wall organization"/>
    <property type="evidence" value="ECO:0007669"/>
    <property type="project" value="UniProtKB-KW"/>
</dbReference>
<dbReference type="EMBL" id="LGTC01000001">
    <property type="protein sequence ID" value="KNY27387.1"/>
    <property type="molecule type" value="Genomic_DNA"/>
</dbReference>
<dbReference type="RefSeq" id="WP_036942799.1">
    <property type="nucleotide sequence ID" value="NZ_JQKC01000019.1"/>
</dbReference>
<evidence type="ECO:0000256" key="1">
    <source>
        <dbReference type="ARBA" id="ARBA00022676"/>
    </source>
</evidence>
<dbReference type="UniPathway" id="UPA00632"/>
<name>A0A0L6JPS9_9FIRM</name>
<dbReference type="CDD" id="cd06533">
    <property type="entry name" value="Glyco_transf_WecG_TagA"/>
    <property type="match status" value="1"/>
</dbReference>
<comment type="caution">
    <text evidence="6">The sequence shown here is derived from an EMBL/GenBank/DDBJ whole genome shotgun (WGS) entry which is preliminary data.</text>
</comment>
<dbReference type="PANTHER" id="PTHR34136:SF1">
    <property type="entry name" value="UDP-N-ACETYL-D-MANNOSAMINURONIC ACID TRANSFERASE"/>
    <property type="match status" value="1"/>
</dbReference>
<dbReference type="GO" id="GO:0019350">
    <property type="term" value="P:teichoic acid biosynthetic process"/>
    <property type="evidence" value="ECO:0007669"/>
    <property type="project" value="UniProtKB-UniRule"/>
</dbReference>
<dbReference type="eggNOG" id="COG1922">
    <property type="taxonomic scope" value="Bacteria"/>
</dbReference>
<evidence type="ECO:0000256" key="3">
    <source>
        <dbReference type="ARBA" id="ARBA00022944"/>
    </source>
</evidence>
<keyword evidence="1 5" id="KW-0328">Glycosyltransferase</keyword>
<comment type="similarity">
    <text evidence="5">Belongs to the glycosyltransferase 26 family. TagA/TarA subfamily.</text>
</comment>
<sequence length="244" mass="27664">MRNTVDILGVPVDKLNMREAVNTVTAFLSKDKLHAVYTPNAEIMMEAQRNPYLKDILCQSDLLVADGAGVVMASKILGLGLPERVAGFDLIKNLFAETDNTPMRFFLFGGKPGIAEQAKKNLLENYKNIEVVGVRNGYFNSSDEKEIIEEINTSKADILLVALGAPRQEIWIHEHKNLLNVKVCIGVGGSFDILSGNAKRAPEFFQKHHLEWFYRLCKEPWRYKRMLDLPRFIIKVTKVRLFNA</sequence>
<dbReference type="NCBIfam" id="TIGR00696">
    <property type="entry name" value="wecG_tagA_cpsF"/>
    <property type="match status" value="1"/>
</dbReference>
<dbReference type="Proteomes" id="UP000036923">
    <property type="component" value="Unassembled WGS sequence"/>
</dbReference>
<keyword evidence="4 5" id="KW-0961">Cell wall biogenesis/degradation</keyword>
<dbReference type="PATRIC" id="fig|398512.5.peg.2767"/>
<accession>A0A0L6JPS9</accession>
<keyword evidence="7" id="KW-1185">Reference proteome</keyword>
<organism evidence="6 7">
    <name type="scientific">Pseudobacteroides cellulosolvens ATCC 35603 = DSM 2933</name>
    <dbReference type="NCBI Taxonomy" id="398512"/>
    <lineage>
        <taxon>Bacteria</taxon>
        <taxon>Bacillati</taxon>
        <taxon>Bacillota</taxon>
        <taxon>Clostridia</taxon>
        <taxon>Eubacteriales</taxon>
        <taxon>Oscillospiraceae</taxon>
        <taxon>Pseudobacteroides</taxon>
    </lineage>
</organism>
<gene>
    <name evidence="6" type="ORF">Bccel_2658</name>
</gene>
<evidence type="ECO:0000313" key="6">
    <source>
        <dbReference type="EMBL" id="KNY27387.1"/>
    </source>
</evidence>
<keyword evidence="2 5" id="KW-0808">Transferase</keyword>
<evidence type="ECO:0000313" key="7">
    <source>
        <dbReference type="Proteomes" id="UP000036923"/>
    </source>
</evidence>
<dbReference type="Pfam" id="PF03808">
    <property type="entry name" value="Glyco_tran_WecG"/>
    <property type="match status" value="1"/>
</dbReference>
<comment type="catalytic activity">
    <reaction evidence="5">
        <text>UDP-N-acetyl-alpha-D-mannosamine + N-acetyl-alpha-D-glucosaminyl-di-trans,octa-cis-undecaprenyl diphosphate = N-acetyl-beta-D-mannosaminyl-(1-&gt;4)-N-acetyl-alpha-D-glucosaminyl di-trans,octa-cis-undecaprenyl diphosphate + UDP + H(+)</text>
        <dbReference type="Rhea" id="RHEA:16053"/>
        <dbReference type="ChEBI" id="CHEBI:15378"/>
        <dbReference type="ChEBI" id="CHEBI:58223"/>
        <dbReference type="ChEBI" id="CHEBI:62959"/>
        <dbReference type="ChEBI" id="CHEBI:68623"/>
        <dbReference type="ChEBI" id="CHEBI:132210"/>
        <dbReference type="EC" id="2.4.1.187"/>
    </reaction>
</comment>
<dbReference type="PANTHER" id="PTHR34136">
    <property type="match status" value="1"/>
</dbReference>
<evidence type="ECO:0000256" key="5">
    <source>
        <dbReference type="HAMAP-Rule" id="MF_02070"/>
    </source>
</evidence>
<dbReference type="AlphaFoldDB" id="A0A0L6JPS9"/>
<dbReference type="STRING" id="398512.Bccel_2658"/>
<comment type="function">
    <text evidence="5">Catalyzes the conversion of GlcNAc-PP-undecaprenol into ManNAc-GlcNAc-PP-undecaprenol, the first committed lipid intermediate in the de novo synthesis of teichoic acid.</text>
</comment>
<reference evidence="7" key="1">
    <citation type="submission" date="2015-07" db="EMBL/GenBank/DDBJ databases">
        <title>Near-Complete Genome Sequence of the Cellulolytic Bacterium Bacteroides (Pseudobacteroides) cellulosolvens ATCC 35603.</title>
        <authorList>
            <person name="Dassa B."/>
            <person name="Utturkar S.M."/>
            <person name="Klingeman D.M."/>
            <person name="Hurt R.A."/>
            <person name="Keller M."/>
            <person name="Xu J."/>
            <person name="Reddy Y.H.K."/>
            <person name="Borovok I."/>
            <person name="Grinberg I.R."/>
            <person name="Lamed R."/>
            <person name="Zhivin O."/>
            <person name="Bayer E.A."/>
            <person name="Brown S.D."/>
        </authorList>
    </citation>
    <scope>NUCLEOTIDE SEQUENCE [LARGE SCALE GENOMIC DNA]</scope>
    <source>
        <strain evidence="7">DSM 2933</strain>
    </source>
</reference>
<comment type="pathway">
    <text evidence="5">Cell wall biogenesis; teichoic acid biosynthesis.</text>
</comment>
<evidence type="ECO:0000256" key="4">
    <source>
        <dbReference type="ARBA" id="ARBA00023316"/>
    </source>
</evidence>
<dbReference type="OrthoDB" id="9771846at2"/>
<keyword evidence="3 5" id="KW-0777">Teichoic acid biosynthesis</keyword>
<proteinExistence type="inferred from homology"/>
<dbReference type="EC" id="2.4.1.187" evidence="5"/>
<dbReference type="GO" id="GO:0047244">
    <property type="term" value="F:N-acetylglucosaminyldiphosphoundecaprenol N-acetyl-beta-D-mannosaminyltransferase activity"/>
    <property type="evidence" value="ECO:0007669"/>
    <property type="project" value="UniProtKB-UniRule"/>
</dbReference>
<dbReference type="InterPro" id="IPR004629">
    <property type="entry name" value="WecG_TagA_CpsF"/>
</dbReference>
<dbReference type="InterPro" id="IPR034714">
    <property type="entry name" value="TagA_TarA"/>
</dbReference>